<comment type="caution">
    <text evidence="3">The sequence shown here is derived from an EMBL/GenBank/DDBJ whole genome shotgun (WGS) entry which is preliminary data.</text>
</comment>
<keyword evidence="4" id="KW-1185">Reference proteome</keyword>
<feature type="region of interest" description="Disordered" evidence="2">
    <location>
        <begin position="1"/>
        <end position="41"/>
    </location>
</feature>
<dbReference type="EMBL" id="BRYA01000321">
    <property type="protein sequence ID" value="GMI46962.1"/>
    <property type="molecule type" value="Genomic_DNA"/>
</dbReference>
<name>A0A9W7LES7_9STRA</name>
<reference evidence="4" key="1">
    <citation type="journal article" date="2023" name="Commun. Biol.">
        <title>Genome analysis of Parmales, the sister group of diatoms, reveals the evolutionary specialization of diatoms from phago-mixotrophs to photoautotrophs.</title>
        <authorList>
            <person name="Ban H."/>
            <person name="Sato S."/>
            <person name="Yoshikawa S."/>
            <person name="Yamada K."/>
            <person name="Nakamura Y."/>
            <person name="Ichinomiya M."/>
            <person name="Sato N."/>
            <person name="Blanc-Mathieu R."/>
            <person name="Endo H."/>
            <person name="Kuwata A."/>
            <person name="Ogata H."/>
        </authorList>
    </citation>
    <scope>NUCLEOTIDE SEQUENCE [LARGE SCALE GENOMIC DNA]</scope>
</reference>
<sequence>MDTSTTSNVSNPNVSSQSQNNMPQATAPNLNFSSHSAASNSMGTAGYQELLSTISELQMDLQRTVSLATKLKSENTTARRNYEEIKLALVRTRKRYSELRDVSNSREEEITAKESEMEAKMASWRAQVEAESKRFSDLQAKMAPQDLDMLRIELQRELESTHKARLRTMDDEIERWRLMFFKARKEYDLIRTDYEQYQKNSTNDIESAHEQRKSEVASLQRALIKATKDDGKNINEQLAIDVQQLQRRIDEQNIIEEDLRKEITEVRIEKQKEEVARHEFVSSFQTQIADQLSLIALLEADKEGLNRKVNSLSSDNARLKGSWKEATIISESAQNDAVRARKILTDREKEIIDEKAKVHEEVTKSRRLFELEREELQASIDALRRQKQEAEENVIDISAQLSDAKRNVVLTEDKARREAREQLTILQQQIEKLENDNITLEDSKKRAAVENASNVSRAVRECEAARSDCQRIAREKEAMAVKAASLADKLEVLKATTAENESHQAAADRQAKDLKSKNRKLDNEVTDLKMQNSELTRRLEMANEDVARLSNAMDKLREDHLIAMSDMKKTIEKDRQILKDKLKEEVSKYKAKLSKEQKKSQAYKEKALEAHSKTMRARSALSSVASANEMVG</sequence>
<evidence type="ECO:0000313" key="4">
    <source>
        <dbReference type="Proteomes" id="UP001165065"/>
    </source>
</evidence>
<feature type="compositionally biased region" description="Low complexity" evidence="2">
    <location>
        <begin position="1"/>
        <end position="21"/>
    </location>
</feature>
<feature type="compositionally biased region" description="Low complexity" evidence="2">
    <location>
        <begin position="617"/>
        <end position="632"/>
    </location>
</feature>
<dbReference type="AlphaFoldDB" id="A0A9W7LES7"/>
<evidence type="ECO:0000256" key="2">
    <source>
        <dbReference type="SAM" id="MobiDB-lite"/>
    </source>
</evidence>
<dbReference type="Proteomes" id="UP001165065">
    <property type="component" value="Unassembled WGS sequence"/>
</dbReference>
<feature type="coiled-coil region" evidence="1">
    <location>
        <begin position="366"/>
        <end position="450"/>
    </location>
</feature>
<gene>
    <name evidence="3" type="ORF">TrCOL_g1169</name>
</gene>
<organism evidence="3 4">
    <name type="scientific">Triparma columacea</name>
    <dbReference type="NCBI Taxonomy" id="722753"/>
    <lineage>
        <taxon>Eukaryota</taxon>
        <taxon>Sar</taxon>
        <taxon>Stramenopiles</taxon>
        <taxon>Ochrophyta</taxon>
        <taxon>Bolidophyceae</taxon>
        <taxon>Parmales</taxon>
        <taxon>Triparmaceae</taxon>
        <taxon>Triparma</taxon>
    </lineage>
</organism>
<feature type="region of interest" description="Disordered" evidence="2">
    <location>
        <begin position="499"/>
        <end position="519"/>
    </location>
</feature>
<feature type="coiled-coil region" evidence="1">
    <location>
        <begin position="235"/>
        <end position="315"/>
    </location>
</feature>
<evidence type="ECO:0000256" key="1">
    <source>
        <dbReference type="SAM" id="Coils"/>
    </source>
</evidence>
<dbReference type="OrthoDB" id="311279at2759"/>
<keyword evidence="1" id="KW-0175">Coiled coil</keyword>
<feature type="compositionally biased region" description="Polar residues" evidence="2">
    <location>
        <begin position="22"/>
        <end position="41"/>
    </location>
</feature>
<evidence type="ECO:0000313" key="3">
    <source>
        <dbReference type="EMBL" id="GMI46962.1"/>
    </source>
</evidence>
<proteinExistence type="predicted"/>
<feature type="compositionally biased region" description="Basic and acidic residues" evidence="2">
    <location>
        <begin position="595"/>
        <end position="612"/>
    </location>
</feature>
<feature type="compositionally biased region" description="Basic and acidic residues" evidence="2">
    <location>
        <begin position="509"/>
        <end position="519"/>
    </location>
</feature>
<accession>A0A9W7LES7</accession>
<feature type="region of interest" description="Disordered" evidence="2">
    <location>
        <begin position="595"/>
        <end position="632"/>
    </location>
</feature>
<protein>
    <submittedName>
        <fullName evidence="3">Uncharacterized protein</fullName>
    </submittedName>
</protein>